<feature type="domain" description="MIP18 family-like" evidence="1">
    <location>
        <begin position="4"/>
        <end position="75"/>
    </location>
</feature>
<proteinExistence type="predicted"/>
<dbReference type="Proteomes" id="UP000789941">
    <property type="component" value="Unassembled WGS sequence"/>
</dbReference>
<comment type="caution">
    <text evidence="2">The sequence shown here is derived from an EMBL/GenBank/DDBJ whole genome shotgun (WGS) entry which is preliminary data.</text>
</comment>
<dbReference type="AlphaFoldDB" id="A0A5E4LNS0"/>
<dbReference type="SUPFAM" id="SSF117916">
    <property type="entry name" value="Fe-S cluster assembly (FSCA) domain-like"/>
    <property type="match status" value="1"/>
</dbReference>
<evidence type="ECO:0000313" key="2">
    <source>
        <dbReference type="EMBL" id="VVC02738.1"/>
    </source>
</evidence>
<dbReference type="InterPro" id="IPR052339">
    <property type="entry name" value="Fe-S_Maturation_MIP18"/>
</dbReference>
<dbReference type="Pfam" id="PF01883">
    <property type="entry name" value="FeS_assembly_P"/>
    <property type="match status" value="1"/>
</dbReference>
<reference evidence="2 3" key="1">
    <citation type="submission" date="2019-08" db="EMBL/GenBank/DDBJ databases">
        <authorList>
            <person name="Vazquez-Campos X."/>
        </authorList>
    </citation>
    <scope>NUCLEOTIDE SEQUENCE [LARGE SCALE GENOMIC DNA]</scope>
    <source>
        <strain evidence="2">LFW-283_2</strain>
    </source>
</reference>
<dbReference type="PANTHER" id="PTHR42831">
    <property type="entry name" value="FE-S PROTEIN MATURATION AUXILIARY FACTOR YITW"/>
    <property type="match status" value="1"/>
</dbReference>
<protein>
    <submittedName>
        <fullName evidence="2">Iron-sulfur cluster assembly protein</fullName>
    </submittedName>
</protein>
<dbReference type="Gene3D" id="3.30.300.130">
    <property type="entry name" value="Fe-S cluster assembly (FSCA)"/>
    <property type="match status" value="1"/>
</dbReference>
<name>A0A5E4LNS0_9ARCH</name>
<dbReference type="PANTHER" id="PTHR42831:SF1">
    <property type="entry name" value="FE-S PROTEIN MATURATION AUXILIARY FACTOR YITW"/>
    <property type="match status" value="1"/>
</dbReference>
<dbReference type="InterPro" id="IPR034904">
    <property type="entry name" value="FSCA_dom_sf"/>
</dbReference>
<evidence type="ECO:0000259" key="1">
    <source>
        <dbReference type="Pfam" id="PF01883"/>
    </source>
</evidence>
<gene>
    <name evidence="2" type="ORF">LFW2832_01218</name>
</gene>
<evidence type="ECO:0000313" key="3">
    <source>
        <dbReference type="Proteomes" id="UP000789941"/>
    </source>
</evidence>
<sequence>MVRKQEILRKLGQVMDPELGMSIVDLGLIYDINVKKKKPGKLQEVFIKMTFTTPACPMINEMLDDVKLKLDEFKDADIEITVVFEPLWSPDRMSERAKIKLGMV</sequence>
<accession>A0A5E4LNS0</accession>
<dbReference type="InterPro" id="IPR002744">
    <property type="entry name" value="MIP18-like"/>
</dbReference>
<dbReference type="EMBL" id="CABMJJ010000002">
    <property type="protein sequence ID" value="VVC02738.1"/>
    <property type="molecule type" value="Genomic_DNA"/>
</dbReference>
<organism evidence="2 3">
    <name type="scientific">Candidatus Bilamarchaeum dharawalense</name>
    <dbReference type="NCBI Taxonomy" id="2885759"/>
    <lineage>
        <taxon>Archaea</taxon>
        <taxon>Candidatus Micrarchaeota</taxon>
        <taxon>Candidatus Micrarchaeia</taxon>
        <taxon>Candidatus Anstonellales</taxon>
        <taxon>Candidatus Bilamarchaeaceae</taxon>
        <taxon>Candidatus Bilamarchaeum</taxon>
    </lineage>
</organism>